<feature type="transmembrane region" description="Helical" evidence="1">
    <location>
        <begin position="37"/>
        <end position="55"/>
    </location>
</feature>
<dbReference type="EMBL" id="JAUEDK010000012">
    <property type="protein sequence ID" value="MDN0075041.1"/>
    <property type="molecule type" value="Genomic_DNA"/>
</dbReference>
<protein>
    <submittedName>
        <fullName evidence="2">Uncharacterized protein</fullName>
    </submittedName>
</protein>
<comment type="caution">
    <text evidence="2">The sequence shown here is derived from an EMBL/GenBank/DDBJ whole genome shotgun (WGS) entry which is preliminary data.</text>
</comment>
<keyword evidence="3" id="KW-1185">Reference proteome</keyword>
<evidence type="ECO:0000256" key="1">
    <source>
        <dbReference type="SAM" id="Phobius"/>
    </source>
</evidence>
<name>A0ABT7XMP4_9NEIS</name>
<keyword evidence="1" id="KW-1133">Transmembrane helix</keyword>
<evidence type="ECO:0000313" key="2">
    <source>
        <dbReference type="EMBL" id="MDN0075041.1"/>
    </source>
</evidence>
<feature type="transmembrane region" description="Helical" evidence="1">
    <location>
        <begin position="6"/>
        <end position="25"/>
    </location>
</feature>
<keyword evidence="1" id="KW-0812">Transmembrane</keyword>
<reference evidence="2" key="1">
    <citation type="submission" date="2023-06" db="EMBL/GenBank/DDBJ databases">
        <authorList>
            <person name="Zhang S."/>
        </authorList>
    </citation>
    <scope>NUCLEOTIDE SEQUENCE</scope>
    <source>
        <strain evidence="2">SG2303</strain>
    </source>
</reference>
<organism evidence="2 3">
    <name type="scientific">Crenobacter oryzisoli</name>
    <dbReference type="NCBI Taxonomy" id="3056844"/>
    <lineage>
        <taxon>Bacteria</taxon>
        <taxon>Pseudomonadati</taxon>
        <taxon>Pseudomonadota</taxon>
        <taxon>Betaproteobacteria</taxon>
        <taxon>Neisseriales</taxon>
        <taxon>Neisseriaceae</taxon>
        <taxon>Crenobacter</taxon>
    </lineage>
</organism>
<sequence length="60" mass="7311">MFWLLRMWLLAVILIVGWAITCYMLTRNREYLYRARLAIRWSAYVAGLVALFWVARRFLL</sequence>
<gene>
    <name evidence="2" type="ORF">QU481_09040</name>
</gene>
<dbReference type="RefSeq" id="WP_289829630.1">
    <property type="nucleotide sequence ID" value="NZ_JAUEDK010000012.1"/>
</dbReference>
<proteinExistence type="predicted"/>
<accession>A0ABT7XMP4</accession>
<dbReference type="Proteomes" id="UP001168540">
    <property type="component" value="Unassembled WGS sequence"/>
</dbReference>
<keyword evidence="1" id="KW-0472">Membrane</keyword>
<evidence type="ECO:0000313" key="3">
    <source>
        <dbReference type="Proteomes" id="UP001168540"/>
    </source>
</evidence>